<gene>
    <name evidence="1" type="ORF">GJ691_13340</name>
</gene>
<organism evidence="1 2">
    <name type="scientific">Maribacter luteus</name>
    <dbReference type="NCBI Taxonomy" id="2594478"/>
    <lineage>
        <taxon>Bacteria</taxon>
        <taxon>Pseudomonadati</taxon>
        <taxon>Bacteroidota</taxon>
        <taxon>Flavobacteriia</taxon>
        <taxon>Flavobacteriales</taxon>
        <taxon>Flavobacteriaceae</taxon>
        <taxon>Maribacter</taxon>
    </lineage>
</organism>
<proteinExistence type="predicted"/>
<reference evidence="1 2" key="1">
    <citation type="submission" date="2019-11" db="EMBL/GenBank/DDBJ databases">
        <title>Maribacter lutea sp. nov., a marine bacterium isolated from intertidal sand.</title>
        <authorList>
            <person name="Liu A."/>
        </authorList>
    </citation>
    <scope>NUCLEOTIDE SEQUENCE [LARGE SCALE GENOMIC DNA]</scope>
    <source>
        <strain evidence="1 2">RZ05</strain>
    </source>
</reference>
<dbReference type="OrthoDB" id="1427740at2"/>
<comment type="caution">
    <text evidence="1">The sequence shown here is derived from an EMBL/GenBank/DDBJ whole genome shotgun (WGS) entry which is preliminary data.</text>
</comment>
<dbReference type="AlphaFoldDB" id="A0A6I2MMS4"/>
<dbReference type="RefSeq" id="WP_154367687.1">
    <property type="nucleotide sequence ID" value="NZ_CANMYZ010000002.1"/>
</dbReference>
<evidence type="ECO:0000313" key="2">
    <source>
        <dbReference type="Proteomes" id="UP000443153"/>
    </source>
</evidence>
<protein>
    <submittedName>
        <fullName evidence="1">Uncharacterized protein</fullName>
    </submittedName>
</protein>
<keyword evidence="2" id="KW-1185">Reference proteome</keyword>
<dbReference type="EMBL" id="WKJH01000021">
    <property type="protein sequence ID" value="MRX65143.1"/>
    <property type="molecule type" value="Genomic_DNA"/>
</dbReference>
<sequence>MKNYSLVAVVSLILFSSFMVDKGCEYASSNMNYAKTQVEKSIDVKDINQARFYAYKAINSIEKSKNQLKDCGCVYADGNIADGKSDLILATKATSLTSTRILLKRALQHIIDGIESLGEHEFHTSKYGSDLLAMNTISETEKISTRIPSEKEMEQQIDASLEKYRKSLDRIVKSVDCASARAFAENIYLHCEQQLLLPNLSEGKKYYNYKTKEITAEALERLESCK</sequence>
<dbReference type="Proteomes" id="UP000443153">
    <property type="component" value="Unassembled WGS sequence"/>
</dbReference>
<accession>A0A6I2MMS4</accession>
<name>A0A6I2MMS4_9FLAO</name>
<evidence type="ECO:0000313" key="1">
    <source>
        <dbReference type="EMBL" id="MRX65143.1"/>
    </source>
</evidence>